<proteinExistence type="predicted"/>
<evidence type="ECO:0000313" key="4">
    <source>
        <dbReference type="Proteomes" id="UP000215335"/>
    </source>
</evidence>
<feature type="region of interest" description="Disordered" evidence="1">
    <location>
        <begin position="104"/>
        <end position="125"/>
    </location>
</feature>
<feature type="chain" id="PRO_5013371206" evidence="2">
    <location>
        <begin position="29"/>
        <end position="125"/>
    </location>
</feature>
<evidence type="ECO:0000313" key="3">
    <source>
        <dbReference type="EMBL" id="OXU29969.1"/>
    </source>
</evidence>
<keyword evidence="4" id="KW-1185">Reference proteome</keyword>
<keyword evidence="2" id="KW-0732">Signal</keyword>
<evidence type="ECO:0000256" key="1">
    <source>
        <dbReference type="SAM" id="MobiDB-lite"/>
    </source>
</evidence>
<feature type="compositionally biased region" description="Basic and acidic residues" evidence="1">
    <location>
        <begin position="110"/>
        <end position="125"/>
    </location>
</feature>
<gene>
    <name evidence="3" type="ORF">TSAR_000759</name>
</gene>
<name>A0A232FHN9_9HYME</name>
<dbReference type="EMBL" id="NNAY01000214">
    <property type="protein sequence ID" value="OXU29969.1"/>
    <property type="molecule type" value="Genomic_DNA"/>
</dbReference>
<organism evidence="3 4">
    <name type="scientific">Trichomalopsis sarcophagae</name>
    <dbReference type="NCBI Taxonomy" id="543379"/>
    <lineage>
        <taxon>Eukaryota</taxon>
        <taxon>Metazoa</taxon>
        <taxon>Ecdysozoa</taxon>
        <taxon>Arthropoda</taxon>
        <taxon>Hexapoda</taxon>
        <taxon>Insecta</taxon>
        <taxon>Pterygota</taxon>
        <taxon>Neoptera</taxon>
        <taxon>Endopterygota</taxon>
        <taxon>Hymenoptera</taxon>
        <taxon>Apocrita</taxon>
        <taxon>Proctotrupomorpha</taxon>
        <taxon>Chalcidoidea</taxon>
        <taxon>Pteromalidae</taxon>
        <taxon>Pteromalinae</taxon>
        <taxon>Trichomalopsis</taxon>
    </lineage>
</organism>
<sequence>MAAHLRLTYSVFMCVELIIAAAPRPIYATSFTWNAPIVSACKSVRLAERRAGKICIRNDDLQASHVQYSVPAEILLNHHCAHNRLIKSNEALYADGEAAAMTQFAGSTRQKADTRASDSREQNTH</sequence>
<protein>
    <submittedName>
        <fullName evidence="3">Uncharacterized protein</fullName>
    </submittedName>
</protein>
<evidence type="ECO:0000256" key="2">
    <source>
        <dbReference type="SAM" id="SignalP"/>
    </source>
</evidence>
<accession>A0A232FHN9</accession>
<feature type="signal peptide" evidence="2">
    <location>
        <begin position="1"/>
        <end position="28"/>
    </location>
</feature>
<comment type="caution">
    <text evidence="3">The sequence shown here is derived from an EMBL/GenBank/DDBJ whole genome shotgun (WGS) entry which is preliminary data.</text>
</comment>
<dbReference type="AlphaFoldDB" id="A0A232FHN9"/>
<dbReference type="Proteomes" id="UP000215335">
    <property type="component" value="Unassembled WGS sequence"/>
</dbReference>
<reference evidence="3 4" key="1">
    <citation type="journal article" date="2017" name="Curr. Biol.">
        <title>The Evolution of Venom by Co-option of Single-Copy Genes.</title>
        <authorList>
            <person name="Martinson E.O."/>
            <person name="Mrinalini"/>
            <person name="Kelkar Y.D."/>
            <person name="Chang C.H."/>
            <person name="Werren J.H."/>
        </authorList>
    </citation>
    <scope>NUCLEOTIDE SEQUENCE [LARGE SCALE GENOMIC DNA]</scope>
    <source>
        <strain evidence="3 4">Alberta</strain>
        <tissue evidence="3">Whole body</tissue>
    </source>
</reference>